<feature type="compositionally biased region" description="Basic and acidic residues" evidence="1">
    <location>
        <begin position="1"/>
        <end position="11"/>
    </location>
</feature>
<evidence type="ECO:0000256" key="1">
    <source>
        <dbReference type="SAM" id="MobiDB-lite"/>
    </source>
</evidence>
<reference evidence="2" key="1">
    <citation type="journal article" date="2012" name="Nat. Biotechnol.">
        <title>Reference genome sequence of the model plant Setaria.</title>
        <authorList>
            <person name="Bennetzen J.L."/>
            <person name="Schmutz J."/>
            <person name="Wang H."/>
            <person name="Percifield R."/>
            <person name="Hawkins J."/>
            <person name="Pontaroli A.C."/>
            <person name="Estep M."/>
            <person name="Feng L."/>
            <person name="Vaughn J.N."/>
            <person name="Grimwood J."/>
            <person name="Jenkins J."/>
            <person name="Barry K."/>
            <person name="Lindquist E."/>
            <person name="Hellsten U."/>
            <person name="Deshpande S."/>
            <person name="Wang X."/>
            <person name="Wu X."/>
            <person name="Mitros T."/>
            <person name="Triplett J."/>
            <person name="Yang X."/>
            <person name="Ye C.Y."/>
            <person name="Mauro-Herrera M."/>
            <person name="Wang L."/>
            <person name="Li P."/>
            <person name="Sharma M."/>
            <person name="Sharma R."/>
            <person name="Ronald P.C."/>
            <person name="Panaud O."/>
            <person name="Kellogg E.A."/>
            <person name="Brutnell T.P."/>
            <person name="Doust A.N."/>
            <person name="Tuskan G.A."/>
            <person name="Rokhsar D."/>
            <person name="Devos K.M."/>
        </authorList>
    </citation>
    <scope>NUCLEOTIDE SEQUENCE [LARGE SCALE GENOMIC DNA]</scope>
    <source>
        <strain evidence="2">Yugu1</strain>
    </source>
</reference>
<gene>
    <name evidence="2" type="ORF">SETIT_2G390700v2</name>
</gene>
<sequence length="171" mass="18646">MAAKVDGRRAGDSSCEAARRGSWRPSGGGRTSGDGIIGIMPSLKASSLETQRDLWHCWSIGHRRPQPVAAIPPRGKLDGCCRAHIEAIAVMVAIRSAAWNCVGGRCLQQRHRGITRLAADRGGSAQLGWAIRCGTSSKDSASDFSDLLTWWRRLCAWVKQRGEVDLRRRLG</sequence>
<name>A0A368Q7J2_SETIT</name>
<organism evidence="2">
    <name type="scientific">Setaria italica</name>
    <name type="common">Foxtail millet</name>
    <name type="synonym">Panicum italicum</name>
    <dbReference type="NCBI Taxonomy" id="4555"/>
    <lineage>
        <taxon>Eukaryota</taxon>
        <taxon>Viridiplantae</taxon>
        <taxon>Streptophyta</taxon>
        <taxon>Embryophyta</taxon>
        <taxon>Tracheophyta</taxon>
        <taxon>Spermatophyta</taxon>
        <taxon>Magnoliopsida</taxon>
        <taxon>Liliopsida</taxon>
        <taxon>Poales</taxon>
        <taxon>Poaceae</taxon>
        <taxon>PACMAD clade</taxon>
        <taxon>Panicoideae</taxon>
        <taxon>Panicodae</taxon>
        <taxon>Paniceae</taxon>
        <taxon>Cenchrinae</taxon>
        <taxon>Setaria</taxon>
    </lineage>
</organism>
<evidence type="ECO:0000313" key="2">
    <source>
        <dbReference type="EMBL" id="RCV13986.1"/>
    </source>
</evidence>
<accession>A0A368Q7J2</accession>
<dbReference type="EMBL" id="CM003529">
    <property type="protein sequence ID" value="RCV13986.1"/>
    <property type="molecule type" value="Genomic_DNA"/>
</dbReference>
<proteinExistence type="predicted"/>
<dbReference type="AlphaFoldDB" id="A0A368Q7J2"/>
<feature type="region of interest" description="Disordered" evidence="1">
    <location>
        <begin position="1"/>
        <end position="34"/>
    </location>
</feature>
<protein>
    <submittedName>
        <fullName evidence="2">Uncharacterized protein</fullName>
    </submittedName>
</protein>
<reference evidence="2" key="2">
    <citation type="submission" date="2015-07" db="EMBL/GenBank/DDBJ databases">
        <authorList>
            <person name="Noorani M."/>
        </authorList>
    </citation>
    <scope>NUCLEOTIDE SEQUENCE</scope>
    <source>
        <strain evidence="2">Yugu1</strain>
    </source>
</reference>